<reference evidence="1" key="1">
    <citation type="journal article" date="2020" name="bioRxiv">
        <title>Chromosome-level reference genome of the European wasp spider Argiope bruennichi: a resource for studies on range expansion and evolutionary adaptation.</title>
        <authorList>
            <person name="Sheffer M.M."/>
            <person name="Hoppe A."/>
            <person name="Krehenwinkel H."/>
            <person name="Uhl G."/>
            <person name="Kuss A.W."/>
            <person name="Jensen L."/>
            <person name="Jensen C."/>
            <person name="Gillespie R.G."/>
            <person name="Hoff K.J."/>
            <person name="Prost S."/>
        </authorList>
    </citation>
    <scope>NUCLEOTIDE SEQUENCE</scope>
</reference>
<dbReference type="AlphaFoldDB" id="A0A8T0FUT3"/>
<accession>A0A8T0FUT3</accession>
<organism evidence="1 2">
    <name type="scientific">Argiope bruennichi</name>
    <name type="common">Wasp spider</name>
    <name type="synonym">Aranea bruennichi</name>
    <dbReference type="NCBI Taxonomy" id="94029"/>
    <lineage>
        <taxon>Eukaryota</taxon>
        <taxon>Metazoa</taxon>
        <taxon>Ecdysozoa</taxon>
        <taxon>Arthropoda</taxon>
        <taxon>Chelicerata</taxon>
        <taxon>Arachnida</taxon>
        <taxon>Araneae</taxon>
        <taxon>Araneomorphae</taxon>
        <taxon>Entelegynae</taxon>
        <taxon>Araneoidea</taxon>
        <taxon>Araneidae</taxon>
        <taxon>Argiope</taxon>
    </lineage>
</organism>
<sequence>MEVHGLHSCIIFLLQDGLLRNQGRGAIDFTEMALECEAFEVSIAFDDVTKARWTLLNRDFILNLLTNLFLETYKPP</sequence>
<proteinExistence type="predicted"/>
<reference evidence="1" key="2">
    <citation type="submission" date="2020-06" db="EMBL/GenBank/DDBJ databases">
        <authorList>
            <person name="Sheffer M."/>
        </authorList>
    </citation>
    <scope>NUCLEOTIDE SEQUENCE</scope>
</reference>
<evidence type="ECO:0000313" key="2">
    <source>
        <dbReference type="Proteomes" id="UP000807504"/>
    </source>
</evidence>
<dbReference type="EMBL" id="JABXBU010000003">
    <property type="protein sequence ID" value="KAF8792523.1"/>
    <property type="molecule type" value="Genomic_DNA"/>
</dbReference>
<dbReference type="Proteomes" id="UP000807504">
    <property type="component" value="Unassembled WGS sequence"/>
</dbReference>
<comment type="caution">
    <text evidence="1">The sequence shown here is derived from an EMBL/GenBank/DDBJ whole genome shotgun (WGS) entry which is preliminary data.</text>
</comment>
<evidence type="ECO:0000313" key="1">
    <source>
        <dbReference type="EMBL" id="KAF8792523.1"/>
    </source>
</evidence>
<keyword evidence="2" id="KW-1185">Reference proteome</keyword>
<protein>
    <submittedName>
        <fullName evidence="1">Uncharacterized protein</fullName>
    </submittedName>
</protein>
<gene>
    <name evidence="1" type="ORF">HNY73_004107</name>
</gene>
<name>A0A8T0FUT3_ARGBR</name>